<keyword evidence="12" id="KW-1185">Reference proteome</keyword>
<keyword evidence="3 6" id="KW-0597">Phosphoprotein</keyword>
<dbReference type="SMART" id="SM00091">
    <property type="entry name" value="PAS"/>
    <property type="match status" value="1"/>
</dbReference>
<dbReference type="InterPro" id="IPR036097">
    <property type="entry name" value="HisK_dim/P_sf"/>
</dbReference>
<dbReference type="Gene3D" id="3.30.565.10">
    <property type="entry name" value="Histidine kinase-like ATPase, C-terminal domain"/>
    <property type="match status" value="1"/>
</dbReference>
<dbReference type="CDD" id="cd00130">
    <property type="entry name" value="PAS"/>
    <property type="match status" value="1"/>
</dbReference>
<dbReference type="EC" id="2.7.13.3" evidence="2"/>
<dbReference type="Pfam" id="PF02518">
    <property type="entry name" value="HATPase_c"/>
    <property type="match status" value="1"/>
</dbReference>
<dbReference type="PANTHER" id="PTHR43047:SF64">
    <property type="entry name" value="HISTIDINE KINASE CONTAINING CHEY-HOMOLOGOUS RECEIVER DOMAIN AND PAS DOMAIN-RELATED"/>
    <property type="match status" value="1"/>
</dbReference>
<dbReference type="CDD" id="cd00082">
    <property type="entry name" value="HisKA"/>
    <property type="match status" value="1"/>
</dbReference>
<dbReference type="Proteomes" id="UP001205601">
    <property type="component" value="Unassembled WGS sequence"/>
</dbReference>
<dbReference type="Pfam" id="PF00989">
    <property type="entry name" value="PAS"/>
    <property type="match status" value="1"/>
</dbReference>
<organism evidence="11 12">
    <name type="scientific">Albidovulum sediminis</name>
    <dbReference type="NCBI Taxonomy" id="3066345"/>
    <lineage>
        <taxon>Bacteria</taxon>
        <taxon>Pseudomonadati</taxon>
        <taxon>Pseudomonadota</taxon>
        <taxon>Alphaproteobacteria</taxon>
        <taxon>Rhodobacterales</taxon>
        <taxon>Paracoccaceae</taxon>
        <taxon>Albidovulum</taxon>
    </lineage>
</organism>
<dbReference type="InterPro" id="IPR003661">
    <property type="entry name" value="HisK_dim/P_dom"/>
</dbReference>
<keyword evidence="11" id="KW-0067">ATP-binding</keyword>
<keyword evidence="11" id="KW-0547">Nucleotide-binding</keyword>
<evidence type="ECO:0000256" key="7">
    <source>
        <dbReference type="SAM" id="Phobius"/>
    </source>
</evidence>
<dbReference type="InterPro" id="IPR003594">
    <property type="entry name" value="HATPase_dom"/>
</dbReference>
<feature type="modified residue" description="4-aspartylphosphate" evidence="6">
    <location>
        <position position="685"/>
    </location>
</feature>
<feature type="domain" description="Response regulatory" evidence="9">
    <location>
        <begin position="636"/>
        <end position="714"/>
    </location>
</feature>
<sequence>MGTTGRESGPDPRSPSSGRFVRIGQSIGRCLTNSSCWAVSVLVLCLLSAAFLVQNIVLDLERHRSAVEDRVLWNIAQAELELSALELAITHSLLDENPGSLAQVRRAYDIFYSRVRTFEEGDTYGDLRRDPSFVEGMALVRDYLDRTTAVIDAPDATLIAALGELHVETDAIRDPVRQMALDTVRNRTVYADAIRDTLVATLLRLGGIATLLILALLFSTIIVLRLSRSAEERARRIGETKTRIEAILTRTNRGVITVDGNGTVTDFNRAAEQMFGIGAADVLERHLEDVPIDEAMKDAIYRLMIPVGEPGSGMVERLVGRLTHARRSNGDLFPVEVSMSAIDGPTGRGVLVWIADIGARLQRERELNEALESAVAGETAKARMLNLMSHEIRTPLNGLVGALQVLGDTTLTPRQEKIVGAMQTSCDILMSHVNSVLDISQIDAGRLECAQDPFDLEEVARQVHDNQIHAARKARNHLIVENAIAGSATYLGDAQKIRQVLINLVSNATKFTQDGEIRLRLSEAPSGEVTIEVSDSGIGIAPEHHERIFQDFVTIDASYERNAGGTGLGLPLCRRLARMMGGSLTVQSAIGAGSTFCLTLPLAPAPSAEVAAADTAAPPVTAGAGDGQAPSGKPLRILVAEDNLINLEILTDMLTGDGHSVTSARDGEAAARLAEAEAFDIILMDISMPLLTARMRRAQSVRAMGHAGMCRSSP</sequence>
<comment type="catalytic activity">
    <reaction evidence="1">
        <text>ATP + protein L-histidine = ADP + protein N-phospho-L-histidine.</text>
        <dbReference type="EC" id="2.7.13.3"/>
    </reaction>
</comment>
<dbReference type="InterPro" id="IPR004358">
    <property type="entry name" value="Sig_transdc_His_kin-like_C"/>
</dbReference>
<dbReference type="CDD" id="cd16922">
    <property type="entry name" value="HATPase_EvgS-ArcB-TorS-like"/>
    <property type="match status" value="1"/>
</dbReference>
<dbReference type="Pfam" id="PF00072">
    <property type="entry name" value="Response_reg"/>
    <property type="match status" value="1"/>
</dbReference>
<dbReference type="PANTHER" id="PTHR43047">
    <property type="entry name" value="TWO-COMPONENT HISTIDINE PROTEIN KINASE"/>
    <property type="match status" value="1"/>
</dbReference>
<dbReference type="SUPFAM" id="SSF47384">
    <property type="entry name" value="Homodimeric domain of signal transducing histidine kinase"/>
    <property type="match status" value="1"/>
</dbReference>
<evidence type="ECO:0000256" key="5">
    <source>
        <dbReference type="ARBA" id="ARBA00022777"/>
    </source>
</evidence>
<dbReference type="PROSITE" id="PS50110">
    <property type="entry name" value="RESPONSE_REGULATORY"/>
    <property type="match status" value="1"/>
</dbReference>
<dbReference type="PROSITE" id="PS50109">
    <property type="entry name" value="HIS_KIN"/>
    <property type="match status" value="1"/>
</dbReference>
<protein>
    <recommendedName>
        <fullName evidence="2">histidine kinase</fullName>
        <ecNumber evidence="2">2.7.13.3</ecNumber>
    </recommendedName>
</protein>
<dbReference type="Gene3D" id="3.40.50.2300">
    <property type="match status" value="1"/>
</dbReference>
<dbReference type="NCBIfam" id="TIGR00229">
    <property type="entry name" value="sensory_box"/>
    <property type="match status" value="1"/>
</dbReference>
<feature type="transmembrane region" description="Helical" evidence="7">
    <location>
        <begin position="37"/>
        <end position="58"/>
    </location>
</feature>
<dbReference type="PRINTS" id="PR00344">
    <property type="entry name" value="BCTRLSENSOR"/>
</dbReference>
<dbReference type="RefSeq" id="WP_261494690.1">
    <property type="nucleotide sequence ID" value="NZ_JAOCQF010000001.1"/>
</dbReference>
<reference evidence="12" key="1">
    <citation type="submission" date="2023-07" db="EMBL/GenBank/DDBJ databases">
        <title>Defluviimonas sediminis sp. nov., isolated from mangrove sediment.</title>
        <authorList>
            <person name="Liu L."/>
            <person name="Li J."/>
            <person name="Huang Y."/>
            <person name="Pan J."/>
            <person name="Li M."/>
        </authorList>
    </citation>
    <scope>NUCLEOTIDE SEQUENCE [LARGE SCALE GENOMIC DNA]</scope>
    <source>
        <strain evidence="12">FT324</strain>
    </source>
</reference>
<evidence type="ECO:0000256" key="3">
    <source>
        <dbReference type="ARBA" id="ARBA00022553"/>
    </source>
</evidence>
<dbReference type="SUPFAM" id="SSF55874">
    <property type="entry name" value="ATPase domain of HSP90 chaperone/DNA topoisomerase II/histidine kinase"/>
    <property type="match status" value="1"/>
</dbReference>
<evidence type="ECO:0000256" key="4">
    <source>
        <dbReference type="ARBA" id="ARBA00022679"/>
    </source>
</evidence>
<dbReference type="GO" id="GO:0005524">
    <property type="term" value="F:ATP binding"/>
    <property type="evidence" value="ECO:0007669"/>
    <property type="project" value="UniProtKB-KW"/>
</dbReference>
<evidence type="ECO:0000313" key="11">
    <source>
        <dbReference type="EMBL" id="MCT8329274.1"/>
    </source>
</evidence>
<accession>A0ABT2NK37</accession>
<feature type="domain" description="PAS" evidence="10">
    <location>
        <begin position="240"/>
        <end position="287"/>
    </location>
</feature>
<evidence type="ECO:0000259" key="8">
    <source>
        <dbReference type="PROSITE" id="PS50109"/>
    </source>
</evidence>
<evidence type="ECO:0000256" key="6">
    <source>
        <dbReference type="PROSITE-ProRule" id="PRU00169"/>
    </source>
</evidence>
<dbReference type="InterPro" id="IPR036890">
    <property type="entry name" value="HATPase_C_sf"/>
</dbReference>
<dbReference type="InterPro" id="IPR035965">
    <property type="entry name" value="PAS-like_dom_sf"/>
</dbReference>
<dbReference type="InterPro" id="IPR013767">
    <property type="entry name" value="PAS_fold"/>
</dbReference>
<keyword evidence="5" id="KW-0418">Kinase</keyword>
<dbReference type="InterPro" id="IPR000014">
    <property type="entry name" value="PAS"/>
</dbReference>
<dbReference type="Gene3D" id="3.30.450.20">
    <property type="entry name" value="PAS domain"/>
    <property type="match status" value="1"/>
</dbReference>
<gene>
    <name evidence="11" type="ORF">N5I32_07095</name>
</gene>
<evidence type="ECO:0000256" key="2">
    <source>
        <dbReference type="ARBA" id="ARBA00012438"/>
    </source>
</evidence>
<keyword evidence="7" id="KW-0812">Transmembrane</keyword>
<dbReference type="Gene3D" id="1.10.287.130">
    <property type="match status" value="1"/>
</dbReference>
<dbReference type="InterPro" id="IPR001789">
    <property type="entry name" value="Sig_transdc_resp-reg_receiver"/>
</dbReference>
<dbReference type="SUPFAM" id="SSF55785">
    <property type="entry name" value="PYP-like sensor domain (PAS domain)"/>
    <property type="match status" value="1"/>
</dbReference>
<evidence type="ECO:0000259" key="10">
    <source>
        <dbReference type="PROSITE" id="PS50112"/>
    </source>
</evidence>
<dbReference type="Pfam" id="PF00512">
    <property type="entry name" value="HisKA"/>
    <property type="match status" value="1"/>
</dbReference>
<dbReference type="SMART" id="SM00388">
    <property type="entry name" value="HisKA"/>
    <property type="match status" value="1"/>
</dbReference>
<proteinExistence type="predicted"/>
<comment type="caution">
    <text evidence="11">The sequence shown here is derived from an EMBL/GenBank/DDBJ whole genome shotgun (WGS) entry which is preliminary data.</text>
</comment>
<dbReference type="SMART" id="SM00387">
    <property type="entry name" value="HATPase_c"/>
    <property type="match status" value="1"/>
</dbReference>
<feature type="transmembrane region" description="Helical" evidence="7">
    <location>
        <begin position="205"/>
        <end position="226"/>
    </location>
</feature>
<dbReference type="InterPro" id="IPR005467">
    <property type="entry name" value="His_kinase_dom"/>
</dbReference>
<keyword evidence="7" id="KW-0472">Membrane</keyword>
<name>A0ABT2NK37_9RHOB</name>
<evidence type="ECO:0000259" key="9">
    <source>
        <dbReference type="PROSITE" id="PS50110"/>
    </source>
</evidence>
<dbReference type="EMBL" id="JAOCQF010000001">
    <property type="protein sequence ID" value="MCT8329274.1"/>
    <property type="molecule type" value="Genomic_DNA"/>
</dbReference>
<feature type="domain" description="Histidine kinase" evidence="8">
    <location>
        <begin position="387"/>
        <end position="604"/>
    </location>
</feature>
<evidence type="ECO:0000313" key="12">
    <source>
        <dbReference type="Proteomes" id="UP001205601"/>
    </source>
</evidence>
<dbReference type="SUPFAM" id="SSF52172">
    <property type="entry name" value="CheY-like"/>
    <property type="match status" value="1"/>
</dbReference>
<keyword evidence="7" id="KW-1133">Transmembrane helix</keyword>
<keyword evidence="4" id="KW-0808">Transferase</keyword>
<dbReference type="InterPro" id="IPR011006">
    <property type="entry name" value="CheY-like_superfamily"/>
</dbReference>
<evidence type="ECO:0000256" key="1">
    <source>
        <dbReference type="ARBA" id="ARBA00000085"/>
    </source>
</evidence>
<dbReference type="PROSITE" id="PS50112">
    <property type="entry name" value="PAS"/>
    <property type="match status" value="1"/>
</dbReference>